<accession>A0A0G4HDG6</accession>
<gene>
    <name evidence="2" type="ORF">Cvel_26485</name>
</gene>
<reference evidence="2" key="1">
    <citation type="submission" date="2014-11" db="EMBL/GenBank/DDBJ databases">
        <authorList>
            <person name="Otto D Thomas"/>
            <person name="Naeem Raeece"/>
        </authorList>
    </citation>
    <scope>NUCLEOTIDE SEQUENCE</scope>
</reference>
<dbReference type="PANTHER" id="PTHR46586">
    <property type="entry name" value="ANKYRIN REPEAT-CONTAINING PROTEIN"/>
    <property type="match status" value="1"/>
</dbReference>
<proteinExistence type="predicted"/>
<dbReference type="VEuPathDB" id="CryptoDB:Cvel_26485"/>
<name>A0A0G4HDG6_9ALVE</name>
<dbReference type="InterPro" id="IPR052050">
    <property type="entry name" value="SecEffector_AnkRepeat"/>
</dbReference>
<feature type="region of interest" description="Disordered" evidence="1">
    <location>
        <begin position="543"/>
        <end position="576"/>
    </location>
</feature>
<feature type="compositionally biased region" description="Low complexity" evidence="1">
    <location>
        <begin position="566"/>
        <end position="576"/>
    </location>
</feature>
<dbReference type="AlphaFoldDB" id="A0A0G4HDG6"/>
<dbReference type="PANTHER" id="PTHR46586:SF3">
    <property type="entry name" value="ANKYRIN REPEAT-CONTAINING PROTEIN"/>
    <property type="match status" value="1"/>
</dbReference>
<dbReference type="EMBL" id="CDMZ01002371">
    <property type="protein sequence ID" value="CEM42064.1"/>
    <property type="molecule type" value="Genomic_DNA"/>
</dbReference>
<sequence>MAEPAPADSASAVPPSQDVFSRLPILENWILPSVGSRYDLYVRLVSKSLAQAATGVFKEKKTSIGVLYENSSHLFDYTLRPLSKVEELAERQKLPVDRLIFHACKHNCRQLVVELTSLSGLAFKPSRRAFFPSRHPAYKDDLQCLMNAKNALCGAAAGGHTSLLRYLLETKEADRCMIRNPLELFDLLKKNARENLNEEKANNFKEWVDRYSTFCRAHVTADHGWHSFGRGYDELPASTDPNDLQNAQMAAEFAAHTGNVTYLDANHRRGVEADATVRAYDPTNILNIAAAAGHQNVLEWGRSTTPALPWNAGTIHAAVKGGHCDLVRWMRNPFFTSTQEPTPFSAPPRRRGVRVRRQFGSAHPQANRIPLLPCDWDSSVYRHAVMGREDAGVVQMLETIESLQYLHSPDGNDIHQATMSGNLEALKFFLRRIRTAATDRQTAYACDAGISGASQMFGLWWHYECLSAFERSLRARVECTVFLDRLNRRPCGEDEELGPVVSGGVWAFSNTTGCFSGIKLLSESGFFTDHEYLQSKKAQWLNPGNGYPHTLPTPTTAFQDPDEPLEPQAEAAEQDN</sequence>
<protein>
    <submittedName>
        <fullName evidence="2">Uncharacterized protein</fullName>
    </submittedName>
</protein>
<organism evidence="2">
    <name type="scientific">Chromera velia CCMP2878</name>
    <dbReference type="NCBI Taxonomy" id="1169474"/>
    <lineage>
        <taxon>Eukaryota</taxon>
        <taxon>Sar</taxon>
        <taxon>Alveolata</taxon>
        <taxon>Colpodellida</taxon>
        <taxon>Chromeraceae</taxon>
        <taxon>Chromera</taxon>
    </lineage>
</organism>
<evidence type="ECO:0000313" key="2">
    <source>
        <dbReference type="EMBL" id="CEM42064.1"/>
    </source>
</evidence>
<evidence type="ECO:0000256" key="1">
    <source>
        <dbReference type="SAM" id="MobiDB-lite"/>
    </source>
</evidence>